<dbReference type="Proteomes" id="UP001396334">
    <property type="component" value="Unassembled WGS sequence"/>
</dbReference>
<gene>
    <name evidence="2" type="ORF">V6N11_044307</name>
</gene>
<organism evidence="2 3">
    <name type="scientific">Hibiscus sabdariffa</name>
    <name type="common">roselle</name>
    <dbReference type="NCBI Taxonomy" id="183260"/>
    <lineage>
        <taxon>Eukaryota</taxon>
        <taxon>Viridiplantae</taxon>
        <taxon>Streptophyta</taxon>
        <taxon>Embryophyta</taxon>
        <taxon>Tracheophyta</taxon>
        <taxon>Spermatophyta</taxon>
        <taxon>Magnoliopsida</taxon>
        <taxon>eudicotyledons</taxon>
        <taxon>Gunneridae</taxon>
        <taxon>Pentapetalae</taxon>
        <taxon>rosids</taxon>
        <taxon>malvids</taxon>
        <taxon>Malvales</taxon>
        <taxon>Malvaceae</taxon>
        <taxon>Malvoideae</taxon>
        <taxon>Hibiscus</taxon>
    </lineage>
</organism>
<evidence type="ECO:0000256" key="1">
    <source>
        <dbReference type="SAM" id="MobiDB-lite"/>
    </source>
</evidence>
<dbReference type="EMBL" id="JBBPBN010000023">
    <property type="protein sequence ID" value="KAK9011457.1"/>
    <property type="molecule type" value="Genomic_DNA"/>
</dbReference>
<name>A0ABR2REU3_9ROSI</name>
<feature type="region of interest" description="Disordered" evidence="1">
    <location>
        <begin position="1"/>
        <end position="95"/>
    </location>
</feature>
<evidence type="ECO:0000313" key="3">
    <source>
        <dbReference type="Proteomes" id="UP001396334"/>
    </source>
</evidence>
<reference evidence="2 3" key="1">
    <citation type="journal article" date="2024" name="G3 (Bethesda)">
        <title>Genome assembly of Hibiscus sabdariffa L. provides insights into metabolisms of medicinal natural products.</title>
        <authorList>
            <person name="Kim T."/>
        </authorList>
    </citation>
    <scope>NUCLEOTIDE SEQUENCE [LARGE SCALE GENOMIC DNA]</scope>
    <source>
        <strain evidence="2">TK-2024</strain>
        <tissue evidence="2">Old leaves</tissue>
    </source>
</reference>
<comment type="caution">
    <text evidence="2">The sequence shown here is derived from an EMBL/GenBank/DDBJ whole genome shotgun (WGS) entry which is preliminary data.</text>
</comment>
<sequence>MWRVTNSSVGMIPSDEPGQSSVPNISENIGMIPSDKPSQSSVPNISEHMPEMSVHSTPLDVHEGSDHSITGAQVSAPRASDNSDLQNADAITDHADSSVVSRWLGSWSFREGSRLKPV</sequence>
<proteinExistence type="predicted"/>
<evidence type="ECO:0000313" key="2">
    <source>
        <dbReference type="EMBL" id="KAK9011457.1"/>
    </source>
</evidence>
<feature type="compositionally biased region" description="Polar residues" evidence="1">
    <location>
        <begin position="17"/>
        <end position="27"/>
    </location>
</feature>
<accession>A0ABR2REU3</accession>
<keyword evidence="3" id="KW-1185">Reference proteome</keyword>
<protein>
    <submittedName>
        <fullName evidence="2">Uncharacterized protein</fullName>
    </submittedName>
</protein>